<dbReference type="AlphaFoldDB" id="A0A852TUS0"/>
<dbReference type="Proteomes" id="UP000589036">
    <property type="component" value="Unassembled WGS sequence"/>
</dbReference>
<name>A0A852TUS0_9ACTN</name>
<evidence type="ECO:0000256" key="1">
    <source>
        <dbReference type="SAM" id="MobiDB-lite"/>
    </source>
</evidence>
<organism evidence="2 3">
    <name type="scientific">Spinactinospora alkalitolerans</name>
    <dbReference type="NCBI Taxonomy" id="687207"/>
    <lineage>
        <taxon>Bacteria</taxon>
        <taxon>Bacillati</taxon>
        <taxon>Actinomycetota</taxon>
        <taxon>Actinomycetes</taxon>
        <taxon>Streptosporangiales</taxon>
        <taxon>Nocardiopsidaceae</taxon>
        <taxon>Spinactinospora</taxon>
    </lineage>
</organism>
<gene>
    <name evidence="2" type="ORF">HDA32_003306</name>
</gene>
<feature type="region of interest" description="Disordered" evidence="1">
    <location>
        <begin position="1"/>
        <end position="23"/>
    </location>
</feature>
<feature type="compositionally biased region" description="Gly residues" evidence="1">
    <location>
        <begin position="1"/>
        <end position="10"/>
    </location>
</feature>
<reference evidence="2 3" key="1">
    <citation type="submission" date="2020-07" db="EMBL/GenBank/DDBJ databases">
        <title>Sequencing the genomes of 1000 actinobacteria strains.</title>
        <authorList>
            <person name="Klenk H.-P."/>
        </authorList>
    </citation>
    <scope>NUCLEOTIDE SEQUENCE [LARGE SCALE GENOMIC DNA]</scope>
    <source>
        <strain evidence="2 3">CXB654</strain>
    </source>
</reference>
<protein>
    <submittedName>
        <fullName evidence="2">Uncharacterized protein</fullName>
    </submittedName>
</protein>
<evidence type="ECO:0000313" key="2">
    <source>
        <dbReference type="EMBL" id="NYE48186.1"/>
    </source>
</evidence>
<keyword evidence="3" id="KW-1185">Reference proteome</keyword>
<sequence length="33" mass="3329">MRQRGGGGGVPLRRDKSGPGPLRAAALLSAVAR</sequence>
<proteinExistence type="predicted"/>
<comment type="caution">
    <text evidence="2">The sequence shown here is derived from an EMBL/GenBank/DDBJ whole genome shotgun (WGS) entry which is preliminary data.</text>
</comment>
<accession>A0A852TUS0</accession>
<evidence type="ECO:0000313" key="3">
    <source>
        <dbReference type="Proteomes" id="UP000589036"/>
    </source>
</evidence>
<dbReference type="EMBL" id="JACCCC010000001">
    <property type="protein sequence ID" value="NYE48186.1"/>
    <property type="molecule type" value="Genomic_DNA"/>
</dbReference>